<keyword evidence="1" id="KW-0812">Transmembrane</keyword>
<keyword evidence="3" id="KW-1185">Reference proteome</keyword>
<reference evidence="2 3" key="1">
    <citation type="journal article" date="2015" name="Genome Announc.">
        <title>Draft Genome Sequence of Filamentous Marine Cyanobacterium Lyngbya confervoides Strain BDU141951.</title>
        <authorList>
            <person name="Chandrababunaidu M.M."/>
            <person name="Sen D."/>
            <person name="Tripathy S."/>
        </authorList>
    </citation>
    <scope>NUCLEOTIDE SEQUENCE [LARGE SCALE GENOMIC DNA]</scope>
    <source>
        <strain evidence="2 3">BDU141951</strain>
    </source>
</reference>
<dbReference type="InterPro" id="IPR019734">
    <property type="entry name" value="TPR_rpt"/>
</dbReference>
<accession>A0ABD4T1H9</accession>
<comment type="caution">
    <text evidence="2">The sequence shown here is derived from an EMBL/GenBank/DDBJ whole genome shotgun (WGS) entry which is preliminary data.</text>
</comment>
<organism evidence="2 3">
    <name type="scientific">Lyngbya confervoides BDU141951</name>
    <dbReference type="NCBI Taxonomy" id="1574623"/>
    <lineage>
        <taxon>Bacteria</taxon>
        <taxon>Bacillati</taxon>
        <taxon>Cyanobacteriota</taxon>
        <taxon>Cyanophyceae</taxon>
        <taxon>Oscillatoriophycideae</taxon>
        <taxon>Oscillatoriales</taxon>
        <taxon>Microcoleaceae</taxon>
        <taxon>Lyngbya</taxon>
    </lineage>
</organism>
<protein>
    <submittedName>
        <fullName evidence="2">Tetratricopeptide repeat protein</fullName>
    </submittedName>
</protein>
<keyword evidence="1" id="KW-1133">Transmembrane helix</keyword>
<name>A0ABD4T1H9_9CYAN</name>
<dbReference type="Gene3D" id="1.25.40.10">
    <property type="entry name" value="Tetratricopeptide repeat domain"/>
    <property type="match status" value="1"/>
</dbReference>
<evidence type="ECO:0000313" key="3">
    <source>
        <dbReference type="Proteomes" id="UP000031561"/>
    </source>
</evidence>
<dbReference type="SUPFAM" id="SSF48452">
    <property type="entry name" value="TPR-like"/>
    <property type="match status" value="1"/>
</dbReference>
<evidence type="ECO:0000256" key="1">
    <source>
        <dbReference type="SAM" id="Phobius"/>
    </source>
</evidence>
<dbReference type="Pfam" id="PF13174">
    <property type="entry name" value="TPR_6"/>
    <property type="match status" value="1"/>
</dbReference>
<gene>
    <name evidence="2" type="ORF">QQ91_0006645</name>
</gene>
<dbReference type="Proteomes" id="UP000031561">
    <property type="component" value="Unassembled WGS sequence"/>
</dbReference>
<proteinExistence type="predicted"/>
<dbReference type="PANTHER" id="PTHR36761:SF2">
    <property type="entry name" value="ORF03 PROTEIN"/>
    <property type="match status" value="1"/>
</dbReference>
<feature type="transmembrane region" description="Helical" evidence="1">
    <location>
        <begin position="163"/>
        <end position="184"/>
    </location>
</feature>
<dbReference type="RefSeq" id="WP_236096105.1">
    <property type="nucleotide sequence ID" value="NZ_JTHE03000041.1"/>
</dbReference>
<dbReference type="AlphaFoldDB" id="A0ABD4T1H9"/>
<dbReference type="PANTHER" id="PTHR36761">
    <property type="entry name" value="ORF03 PROTEIN"/>
    <property type="match status" value="1"/>
</dbReference>
<dbReference type="InterPro" id="IPR011990">
    <property type="entry name" value="TPR-like_helical_dom_sf"/>
</dbReference>
<evidence type="ECO:0000313" key="2">
    <source>
        <dbReference type="EMBL" id="MCM1982501.1"/>
    </source>
</evidence>
<keyword evidence="1" id="KW-0472">Membrane</keyword>
<sequence>MEDANQPDSKPRSLEAAQASFLQGQGLFERGEYREAIQALARAIALVDTGSKLAGEVGLWLALAYDAAGDRQEALGLCRRLATSPYQEVRKQSRRLLSILEAPKLSVNPNWMTQIPDLNAVQGESYRAVGRSGASGVKAPHRPSPFDPASEIDFSQVETQDNGFIGVAFALSIALIGGLIWMGLR</sequence>
<dbReference type="EMBL" id="JTHE03000041">
    <property type="protein sequence ID" value="MCM1982501.1"/>
    <property type="molecule type" value="Genomic_DNA"/>
</dbReference>